<reference evidence="7 8" key="1">
    <citation type="submission" date="2020-02" db="EMBL/GenBank/DDBJ databases">
        <title>Rhodobacter algicola sp. nov., isolated from microalga culture.</title>
        <authorList>
            <person name="Park C.-Y."/>
        </authorList>
    </citation>
    <scope>NUCLEOTIDE SEQUENCE [LARGE SCALE GENOMIC DNA]</scope>
    <source>
        <strain evidence="7 8">ETT8</strain>
    </source>
</reference>
<gene>
    <name evidence="7" type="ORF">G3572_03460</name>
</gene>
<dbReference type="GO" id="GO:0071978">
    <property type="term" value="P:bacterial-type flagellum-dependent swarming motility"/>
    <property type="evidence" value="ECO:0007669"/>
    <property type="project" value="TreeGrafter"/>
</dbReference>
<evidence type="ECO:0000259" key="6">
    <source>
        <dbReference type="Pfam" id="PF06429"/>
    </source>
</evidence>
<evidence type="ECO:0000256" key="5">
    <source>
        <dbReference type="ARBA" id="ARBA00040228"/>
    </source>
</evidence>
<dbReference type="PANTHER" id="PTHR30435:SF18">
    <property type="entry name" value="FLAGELLAR BASAL-BODY ROD PROTEIN FLGF"/>
    <property type="match status" value="1"/>
</dbReference>
<accession>A0A6B3RQ55</accession>
<keyword evidence="8" id="KW-1185">Reference proteome</keyword>
<protein>
    <recommendedName>
        <fullName evidence="5">Flagellar basal-body rod protein FlgF</fullName>
    </recommendedName>
</protein>
<dbReference type="EMBL" id="JAAIKE010000001">
    <property type="protein sequence ID" value="NEX45249.1"/>
    <property type="molecule type" value="Genomic_DNA"/>
</dbReference>
<evidence type="ECO:0000256" key="1">
    <source>
        <dbReference type="ARBA" id="ARBA00004117"/>
    </source>
</evidence>
<sequence length="255" mass="27283">MDRMIHTALNSLANLRDQRVVSAQNLANVAVPGFRRDLTNEGSAKFVTALDSLSTRALQLERGAHGFSRAAGPLDRTGDPMDLAIADRGFFFVQPPEGGEAALSRRGDLQLGPGGVLQNGAGEAMLGADLQPIILPPFRELEIDDLGQIVITPQDGAPGERALVGRLATVDPADDLDLRKTLDGRIRMADGSALPPPDQRARVLQGVREGSNVNATEEMIDSIELQRTFELNLRLIQTAREVDEAGAALLRPPGS</sequence>
<dbReference type="Pfam" id="PF06429">
    <property type="entry name" value="Flg_bbr_C"/>
    <property type="match status" value="1"/>
</dbReference>
<dbReference type="Proteomes" id="UP000481421">
    <property type="component" value="Unassembled WGS sequence"/>
</dbReference>
<dbReference type="PANTHER" id="PTHR30435">
    <property type="entry name" value="FLAGELLAR PROTEIN"/>
    <property type="match status" value="1"/>
</dbReference>
<dbReference type="RefSeq" id="WP_164609257.1">
    <property type="nucleotide sequence ID" value="NZ_JAAIKE010000001.1"/>
</dbReference>
<keyword evidence="7" id="KW-0969">Cilium</keyword>
<name>A0A6B3RQ55_9RHOB</name>
<keyword evidence="7" id="KW-0966">Cell projection</keyword>
<comment type="subcellular location">
    <subcellularLocation>
        <location evidence="1">Bacterial flagellum basal body</location>
    </subcellularLocation>
</comment>
<proteinExistence type="inferred from homology"/>
<dbReference type="InterPro" id="IPR010930">
    <property type="entry name" value="Flg_bb/hook_C_dom"/>
</dbReference>
<evidence type="ECO:0000256" key="4">
    <source>
        <dbReference type="ARBA" id="ARBA00038560"/>
    </source>
</evidence>
<dbReference type="SUPFAM" id="SSF117143">
    <property type="entry name" value="Flagellar hook protein flgE"/>
    <property type="match status" value="1"/>
</dbReference>
<comment type="subunit">
    <text evidence="4">The basal body constitutes a major portion of the flagellar organelle and consists of five rings (E,L,P,S, and M) mounted on a central rod. The rod consists of about 26 subunits of FlgG in the distal portion, and FlgB, FlgC and FlgF are thought to build up the proximal portion of the rod with about 6 subunits each.</text>
</comment>
<evidence type="ECO:0000256" key="2">
    <source>
        <dbReference type="ARBA" id="ARBA00009677"/>
    </source>
</evidence>
<keyword evidence="3" id="KW-0975">Bacterial flagellum</keyword>
<dbReference type="GO" id="GO:0009425">
    <property type="term" value="C:bacterial-type flagellum basal body"/>
    <property type="evidence" value="ECO:0007669"/>
    <property type="project" value="UniProtKB-SubCell"/>
</dbReference>
<evidence type="ECO:0000313" key="8">
    <source>
        <dbReference type="Proteomes" id="UP000481421"/>
    </source>
</evidence>
<organism evidence="7 8">
    <name type="scientific">Pseudotabrizicola algicola</name>
    <dbReference type="NCBI Taxonomy" id="2709381"/>
    <lineage>
        <taxon>Bacteria</taxon>
        <taxon>Pseudomonadati</taxon>
        <taxon>Pseudomonadota</taxon>
        <taxon>Alphaproteobacteria</taxon>
        <taxon>Rhodobacterales</taxon>
        <taxon>Paracoccaceae</taxon>
        <taxon>Pseudotabrizicola</taxon>
    </lineage>
</organism>
<dbReference type="InterPro" id="IPR037925">
    <property type="entry name" value="FlgE/F/G-like"/>
</dbReference>
<evidence type="ECO:0000313" key="7">
    <source>
        <dbReference type="EMBL" id="NEX45249.1"/>
    </source>
</evidence>
<evidence type="ECO:0000256" key="3">
    <source>
        <dbReference type="ARBA" id="ARBA00023143"/>
    </source>
</evidence>
<comment type="caution">
    <text evidence="7">The sequence shown here is derived from an EMBL/GenBank/DDBJ whole genome shotgun (WGS) entry which is preliminary data.</text>
</comment>
<keyword evidence="7" id="KW-0282">Flagellum</keyword>
<feature type="domain" description="Flagellar basal-body/hook protein C-terminal" evidence="6">
    <location>
        <begin position="205"/>
        <end position="247"/>
    </location>
</feature>
<dbReference type="AlphaFoldDB" id="A0A6B3RQ55"/>
<comment type="similarity">
    <text evidence="2">Belongs to the flagella basal body rod proteins family.</text>
</comment>